<gene>
    <name evidence="2" type="ORF">ALO_10679</name>
</gene>
<dbReference type="InterPro" id="IPR035959">
    <property type="entry name" value="RutC-like_sf"/>
</dbReference>
<dbReference type="EMBL" id="AFGF01000084">
    <property type="protein sequence ID" value="EGO63921.1"/>
    <property type="molecule type" value="Genomic_DNA"/>
</dbReference>
<keyword evidence="3" id="KW-1185">Reference proteome</keyword>
<dbReference type="PROSITE" id="PS01094">
    <property type="entry name" value="UPF0076"/>
    <property type="match status" value="1"/>
</dbReference>
<reference evidence="2 3" key="1">
    <citation type="journal article" date="2011" name="EMBO J.">
        <title>Structural diversity of bacterial flagellar motors.</title>
        <authorList>
            <person name="Chen S."/>
            <person name="Beeby M."/>
            <person name="Murphy G.E."/>
            <person name="Leadbetter J.R."/>
            <person name="Hendrixson D.R."/>
            <person name="Briegel A."/>
            <person name="Li Z."/>
            <person name="Shi J."/>
            <person name="Tocheva E.I."/>
            <person name="Muller A."/>
            <person name="Dobro M.J."/>
            <person name="Jensen G.J."/>
        </authorList>
    </citation>
    <scope>NUCLEOTIDE SEQUENCE [LARGE SCALE GENOMIC DNA]</scope>
    <source>
        <strain evidence="2 3">DSM 6540</strain>
    </source>
</reference>
<dbReference type="PANTHER" id="PTHR11803:SF39">
    <property type="entry name" value="2-IMINOBUTANOATE_2-IMINOPROPANOATE DEAMINASE"/>
    <property type="match status" value="1"/>
</dbReference>
<dbReference type="eggNOG" id="COG0251">
    <property type="taxonomic scope" value="Bacteria"/>
</dbReference>
<dbReference type="PANTHER" id="PTHR11803">
    <property type="entry name" value="2-IMINOBUTANOATE/2-IMINOPROPANOATE DEAMINASE RIDA"/>
    <property type="match status" value="1"/>
</dbReference>
<dbReference type="RefSeq" id="WP_004095333.1">
    <property type="nucleotide sequence ID" value="NZ_AFGF01000084.1"/>
</dbReference>
<evidence type="ECO:0000256" key="1">
    <source>
        <dbReference type="ARBA" id="ARBA00010552"/>
    </source>
</evidence>
<dbReference type="FunFam" id="3.30.1330.40:FF:000001">
    <property type="entry name" value="L-PSP family endoribonuclease"/>
    <property type="match status" value="1"/>
</dbReference>
<dbReference type="NCBIfam" id="TIGR00004">
    <property type="entry name" value="Rid family detoxifying hydrolase"/>
    <property type="match status" value="1"/>
</dbReference>
<dbReference type="CDD" id="cd00448">
    <property type="entry name" value="YjgF_YER057c_UK114_family"/>
    <property type="match status" value="1"/>
</dbReference>
<comment type="caution">
    <text evidence="2">The sequence shown here is derived from an EMBL/GenBank/DDBJ whole genome shotgun (WGS) entry which is preliminary data.</text>
</comment>
<dbReference type="InterPro" id="IPR006175">
    <property type="entry name" value="YjgF/YER057c/UK114"/>
</dbReference>
<evidence type="ECO:0000313" key="2">
    <source>
        <dbReference type="EMBL" id="EGO63921.1"/>
    </source>
</evidence>
<organism evidence="2 3">
    <name type="scientific">Acetonema longum DSM 6540</name>
    <dbReference type="NCBI Taxonomy" id="1009370"/>
    <lineage>
        <taxon>Bacteria</taxon>
        <taxon>Bacillati</taxon>
        <taxon>Bacillota</taxon>
        <taxon>Negativicutes</taxon>
        <taxon>Acetonemataceae</taxon>
        <taxon>Acetonema</taxon>
    </lineage>
</organism>
<proteinExistence type="inferred from homology"/>
<dbReference type="Gene3D" id="3.30.1330.40">
    <property type="entry name" value="RutC-like"/>
    <property type="match status" value="1"/>
</dbReference>
<evidence type="ECO:0000313" key="3">
    <source>
        <dbReference type="Proteomes" id="UP000003240"/>
    </source>
</evidence>
<dbReference type="GO" id="GO:0019239">
    <property type="term" value="F:deaminase activity"/>
    <property type="evidence" value="ECO:0007669"/>
    <property type="project" value="TreeGrafter"/>
</dbReference>
<dbReference type="STRING" id="1009370.ALO_10679"/>
<dbReference type="InterPro" id="IPR019897">
    <property type="entry name" value="RidA_CS"/>
</dbReference>
<dbReference type="SUPFAM" id="SSF55298">
    <property type="entry name" value="YjgF-like"/>
    <property type="match status" value="1"/>
</dbReference>
<name>F7NJ74_9FIRM</name>
<dbReference type="Proteomes" id="UP000003240">
    <property type="component" value="Unassembled WGS sequence"/>
</dbReference>
<dbReference type="OrthoDB" id="9803101at2"/>
<comment type="similarity">
    <text evidence="1">Belongs to the RutC family.</text>
</comment>
<sequence>MKQAISTAKAPKAIGPYSQAIKANGLVFVSGQLPVIPTSGEFAAGGIAGQTKQSLENVKAVLAEAGCTLAHVVKATVFIKNMDDFAAMNNVYAEYFTGECPARACVEVARLPKDALVEIEVIAVY</sequence>
<protein>
    <submittedName>
        <fullName evidence="2">Endoribonuclease L-PSP</fullName>
    </submittedName>
</protein>
<accession>F7NJ74</accession>
<dbReference type="InterPro" id="IPR006056">
    <property type="entry name" value="RidA"/>
</dbReference>
<dbReference type="GO" id="GO:0005829">
    <property type="term" value="C:cytosol"/>
    <property type="evidence" value="ECO:0007669"/>
    <property type="project" value="TreeGrafter"/>
</dbReference>
<dbReference type="AlphaFoldDB" id="F7NJ74"/>
<dbReference type="Pfam" id="PF01042">
    <property type="entry name" value="Ribonuc_L-PSP"/>
    <property type="match status" value="1"/>
</dbReference>